<dbReference type="KEGG" id="der:6554610"/>
<protein>
    <submittedName>
        <fullName evidence="3">GG12123</fullName>
    </submittedName>
</protein>
<dbReference type="EMBL" id="CH954182">
    <property type="protein sequence ID" value="EDV53432.1"/>
    <property type="molecule type" value="Genomic_DNA"/>
</dbReference>
<dbReference type="SUPFAM" id="SSF54695">
    <property type="entry name" value="POZ domain"/>
    <property type="match status" value="1"/>
</dbReference>
<dbReference type="Pfam" id="PF00651">
    <property type="entry name" value="BTB"/>
    <property type="match status" value="1"/>
</dbReference>
<evidence type="ECO:0000313" key="4">
    <source>
        <dbReference type="Proteomes" id="UP000008711"/>
    </source>
</evidence>
<dbReference type="Gene3D" id="3.30.710.10">
    <property type="entry name" value="Potassium Channel Kv1.1, Chain A"/>
    <property type="match status" value="1"/>
</dbReference>
<name>B3P632_DROER</name>
<dbReference type="AlphaFoldDB" id="B3P632"/>
<dbReference type="PROSITE" id="PS50097">
    <property type="entry name" value="BTB"/>
    <property type="match status" value="1"/>
</dbReference>
<dbReference type="OrthoDB" id="7881854at2759"/>
<dbReference type="SMART" id="SM00225">
    <property type="entry name" value="BTB"/>
    <property type="match status" value="1"/>
</dbReference>
<feature type="domain" description="BTB" evidence="2">
    <location>
        <begin position="108"/>
        <end position="173"/>
    </location>
</feature>
<dbReference type="Proteomes" id="UP000008711">
    <property type="component" value="Unassembled WGS sequence"/>
</dbReference>
<feature type="region of interest" description="Disordered" evidence="1">
    <location>
        <begin position="1"/>
        <end position="45"/>
    </location>
</feature>
<dbReference type="PhylomeDB" id="B3P632"/>
<accession>B3P632</accession>
<dbReference type="CDD" id="cd18186">
    <property type="entry name" value="BTB_POZ_ZBTB_KLHL-like"/>
    <property type="match status" value="1"/>
</dbReference>
<reference evidence="3 4" key="1">
    <citation type="journal article" date="2007" name="Nature">
        <title>Evolution of genes and genomes on the Drosophila phylogeny.</title>
        <authorList>
            <consortium name="Drosophila 12 Genomes Consortium"/>
            <person name="Clark A.G."/>
            <person name="Eisen M.B."/>
            <person name="Smith D.R."/>
            <person name="Bergman C.M."/>
            <person name="Oliver B."/>
            <person name="Markow T.A."/>
            <person name="Kaufman T.C."/>
            <person name="Kellis M."/>
            <person name="Gelbart W."/>
            <person name="Iyer V.N."/>
            <person name="Pollard D.A."/>
            <person name="Sackton T.B."/>
            <person name="Larracuente A.M."/>
            <person name="Singh N.D."/>
            <person name="Abad J.P."/>
            <person name="Abt D.N."/>
            <person name="Adryan B."/>
            <person name="Aguade M."/>
            <person name="Akashi H."/>
            <person name="Anderson W.W."/>
            <person name="Aquadro C.F."/>
            <person name="Ardell D.H."/>
            <person name="Arguello R."/>
            <person name="Artieri C.G."/>
            <person name="Barbash D.A."/>
            <person name="Barker D."/>
            <person name="Barsanti P."/>
            <person name="Batterham P."/>
            <person name="Batzoglou S."/>
            <person name="Begun D."/>
            <person name="Bhutkar A."/>
            <person name="Blanco E."/>
            <person name="Bosak S.A."/>
            <person name="Bradley R.K."/>
            <person name="Brand A.D."/>
            <person name="Brent M.R."/>
            <person name="Brooks A.N."/>
            <person name="Brown R.H."/>
            <person name="Butlin R.K."/>
            <person name="Caggese C."/>
            <person name="Calvi B.R."/>
            <person name="Bernardo de Carvalho A."/>
            <person name="Caspi A."/>
            <person name="Castrezana S."/>
            <person name="Celniker S.E."/>
            <person name="Chang J.L."/>
            <person name="Chapple C."/>
            <person name="Chatterji S."/>
            <person name="Chinwalla A."/>
            <person name="Civetta A."/>
            <person name="Clifton S.W."/>
            <person name="Comeron J.M."/>
            <person name="Costello J.C."/>
            <person name="Coyne J.A."/>
            <person name="Daub J."/>
            <person name="David R.G."/>
            <person name="Delcher A.L."/>
            <person name="Delehaunty K."/>
            <person name="Do C.B."/>
            <person name="Ebling H."/>
            <person name="Edwards K."/>
            <person name="Eickbush T."/>
            <person name="Evans J.D."/>
            <person name="Filipski A."/>
            <person name="Findeiss S."/>
            <person name="Freyhult E."/>
            <person name="Fulton L."/>
            <person name="Fulton R."/>
            <person name="Garcia A.C."/>
            <person name="Gardiner A."/>
            <person name="Garfield D.A."/>
            <person name="Garvin B.E."/>
            <person name="Gibson G."/>
            <person name="Gilbert D."/>
            <person name="Gnerre S."/>
            <person name="Godfrey J."/>
            <person name="Good R."/>
            <person name="Gotea V."/>
            <person name="Gravely B."/>
            <person name="Greenberg A.J."/>
            <person name="Griffiths-Jones S."/>
            <person name="Gross S."/>
            <person name="Guigo R."/>
            <person name="Gustafson E.A."/>
            <person name="Haerty W."/>
            <person name="Hahn M.W."/>
            <person name="Halligan D.L."/>
            <person name="Halpern A.L."/>
            <person name="Halter G.M."/>
            <person name="Han M.V."/>
            <person name="Heger A."/>
            <person name="Hillier L."/>
            <person name="Hinrichs A.S."/>
            <person name="Holmes I."/>
            <person name="Hoskins R.A."/>
            <person name="Hubisz M.J."/>
            <person name="Hultmark D."/>
            <person name="Huntley M.A."/>
            <person name="Jaffe D.B."/>
            <person name="Jagadeeshan S."/>
            <person name="Jeck W.R."/>
            <person name="Johnson J."/>
            <person name="Jones C.D."/>
            <person name="Jordan W.C."/>
            <person name="Karpen G.H."/>
            <person name="Kataoka E."/>
            <person name="Keightley P.D."/>
            <person name="Kheradpour P."/>
            <person name="Kirkness E.F."/>
            <person name="Koerich L.B."/>
            <person name="Kristiansen K."/>
            <person name="Kudrna D."/>
            <person name="Kulathinal R.J."/>
            <person name="Kumar S."/>
            <person name="Kwok R."/>
            <person name="Lander E."/>
            <person name="Langley C.H."/>
            <person name="Lapoint R."/>
            <person name="Lazzaro B.P."/>
            <person name="Lee S.J."/>
            <person name="Levesque L."/>
            <person name="Li R."/>
            <person name="Lin C.F."/>
            <person name="Lin M.F."/>
            <person name="Lindblad-Toh K."/>
            <person name="Llopart A."/>
            <person name="Long M."/>
            <person name="Low L."/>
            <person name="Lozovsky E."/>
            <person name="Lu J."/>
            <person name="Luo M."/>
            <person name="Machado C.A."/>
            <person name="Makalowski W."/>
            <person name="Marzo M."/>
            <person name="Matsuda M."/>
            <person name="Matzkin L."/>
            <person name="McAllister B."/>
            <person name="McBride C.S."/>
            <person name="McKernan B."/>
            <person name="McKernan K."/>
            <person name="Mendez-Lago M."/>
            <person name="Minx P."/>
            <person name="Mollenhauer M.U."/>
            <person name="Montooth K."/>
            <person name="Mount S.M."/>
            <person name="Mu X."/>
            <person name="Myers E."/>
            <person name="Negre B."/>
            <person name="Newfeld S."/>
            <person name="Nielsen R."/>
            <person name="Noor M.A."/>
            <person name="O'Grady P."/>
            <person name="Pachter L."/>
            <person name="Papaceit M."/>
            <person name="Parisi M.J."/>
            <person name="Parisi M."/>
            <person name="Parts L."/>
            <person name="Pedersen J.S."/>
            <person name="Pesole G."/>
            <person name="Phillippy A.M."/>
            <person name="Ponting C.P."/>
            <person name="Pop M."/>
            <person name="Porcelli D."/>
            <person name="Powell J.R."/>
            <person name="Prohaska S."/>
            <person name="Pruitt K."/>
            <person name="Puig M."/>
            <person name="Quesneville H."/>
            <person name="Ram K.R."/>
            <person name="Rand D."/>
            <person name="Rasmussen M.D."/>
            <person name="Reed L.K."/>
            <person name="Reenan R."/>
            <person name="Reily A."/>
            <person name="Remington K.A."/>
            <person name="Rieger T.T."/>
            <person name="Ritchie M.G."/>
            <person name="Robin C."/>
            <person name="Rogers Y.H."/>
            <person name="Rohde C."/>
            <person name="Rozas J."/>
            <person name="Rubenfield M.J."/>
            <person name="Ruiz A."/>
            <person name="Russo S."/>
            <person name="Salzberg S.L."/>
            <person name="Sanchez-Gracia A."/>
            <person name="Saranga D.J."/>
            <person name="Sato H."/>
            <person name="Schaeffer S.W."/>
            <person name="Schatz M.C."/>
            <person name="Schlenke T."/>
            <person name="Schwartz R."/>
            <person name="Segarra C."/>
            <person name="Singh R.S."/>
            <person name="Sirot L."/>
            <person name="Sirota M."/>
            <person name="Sisneros N.B."/>
            <person name="Smith C.D."/>
            <person name="Smith T.F."/>
            <person name="Spieth J."/>
            <person name="Stage D.E."/>
            <person name="Stark A."/>
            <person name="Stephan W."/>
            <person name="Strausberg R.L."/>
            <person name="Strempel S."/>
            <person name="Sturgill D."/>
            <person name="Sutton G."/>
            <person name="Sutton G.G."/>
            <person name="Tao W."/>
            <person name="Teichmann S."/>
            <person name="Tobari Y.N."/>
            <person name="Tomimura Y."/>
            <person name="Tsolas J.M."/>
            <person name="Valente V.L."/>
            <person name="Venter E."/>
            <person name="Venter J.C."/>
            <person name="Vicario S."/>
            <person name="Vieira F.G."/>
            <person name="Vilella A.J."/>
            <person name="Villasante A."/>
            <person name="Walenz B."/>
            <person name="Wang J."/>
            <person name="Wasserman M."/>
            <person name="Watts T."/>
            <person name="Wilson D."/>
            <person name="Wilson R.K."/>
            <person name="Wing R.A."/>
            <person name="Wolfner M.F."/>
            <person name="Wong A."/>
            <person name="Wong G.K."/>
            <person name="Wu C.I."/>
            <person name="Wu G."/>
            <person name="Yamamoto D."/>
            <person name="Yang H.P."/>
            <person name="Yang S.P."/>
            <person name="Yorke J.A."/>
            <person name="Yoshida K."/>
            <person name="Zdobnov E."/>
            <person name="Zhang P."/>
            <person name="Zhang Y."/>
            <person name="Zimin A.V."/>
            <person name="Baldwin J."/>
            <person name="Abdouelleil A."/>
            <person name="Abdulkadir J."/>
            <person name="Abebe A."/>
            <person name="Abera B."/>
            <person name="Abreu J."/>
            <person name="Acer S.C."/>
            <person name="Aftuck L."/>
            <person name="Alexander A."/>
            <person name="An P."/>
            <person name="Anderson E."/>
            <person name="Anderson S."/>
            <person name="Arachi H."/>
            <person name="Azer M."/>
            <person name="Bachantsang P."/>
            <person name="Barry A."/>
            <person name="Bayul T."/>
            <person name="Berlin A."/>
            <person name="Bessette D."/>
            <person name="Bloom T."/>
            <person name="Blye J."/>
            <person name="Boguslavskiy L."/>
            <person name="Bonnet C."/>
            <person name="Boukhgalter B."/>
            <person name="Bourzgui I."/>
            <person name="Brown A."/>
            <person name="Cahill P."/>
            <person name="Channer S."/>
            <person name="Cheshatsang Y."/>
            <person name="Chuda L."/>
            <person name="Citroen M."/>
            <person name="Collymore A."/>
            <person name="Cooke P."/>
            <person name="Costello M."/>
            <person name="D'Aco K."/>
            <person name="Daza R."/>
            <person name="De Haan G."/>
            <person name="DeGray S."/>
            <person name="DeMaso C."/>
            <person name="Dhargay N."/>
            <person name="Dooley K."/>
            <person name="Dooley E."/>
            <person name="Doricent M."/>
            <person name="Dorje P."/>
            <person name="Dorjee K."/>
            <person name="Dupes A."/>
            <person name="Elong R."/>
            <person name="Falk J."/>
            <person name="Farina A."/>
            <person name="Faro S."/>
            <person name="Ferguson D."/>
            <person name="Fisher S."/>
            <person name="Foley C.D."/>
            <person name="Franke A."/>
            <person name="Friedrich D."/>
            <person name="Gadbois L."/>
            <person name="Gearin G."/>
            <person name="Gearin C.R."/>
            <person name="Giannoukos G."/>
            <person name="Goode T."/>
            <person name="Graham J."/>
            <person name="Grandbois E."/>
            <person name="Grewal S."/>
            <person name="Gyaltsen K."/>
            <person name="Hafez N."/>
            <person name="Hagos B."/>
            <person name="Hall J."/>
            <person name="Henson C."/>
            <person name="Hollinger A."/>
            <person name="Honan T."/>
            <person name="Huard M.D."/>
            <person name="Hughes L."/>
            <person name="Hurhula B."/>
            <person name="Husby M.E."/>
            <person name="Kamat A."/>
            <person name="Kanga B."/>
            <person name="Kashin S."/>
            <person name="Khazanovich D."/>
            <person name="Kisner P."/>
            <person name="Lance K."/>
            <person name="Lara M."/>
            <person name="Lee W."/>
            <person name="Lennon N."/>
            <person name="Letendre F."/>
            <person name="LeVine R."/>
            <person name="Lipovsky A."/>
            <person name="Liu X."/>
            <person name="Liu J."/>
            <person name="Liu S."/>
            <person name="Lokyitsang T."/>
            <person name="Lokyitsang Y."/>
            <person name="Lubonja R."/>
            <person name="Lui A."/>
            <person name="MacDonald P."/>
            <person name="Magnisalis V."/>
            <person name="Maru K."/>
            <person name="Matthews C."/>
            <person name="McCusker W."/>
            <person name="McDonough S."/>
            <person name="Mehta T."/>
            <person name="Meldrim J."/>
            <person name="Meneus L."/>
            <person name="Mihai O."/>
            <person name="Mihalev A."/>
            <person name="Mihova T."/>
            <person name="Mittelman R."/>
            <person name="Mlenga V."/>
            <person name="Montmayeur A."/>
            <person name="Mulrain L."/>
            <person name="Navidi A."/>
            <person name="Naylor J."/>
            <person name="Negash T."/>
            <person name="Nguyen T."/>
            <person name="Nguyen N."/>
            <person name="Nicol R."/>
            <person name="Norbu C."/>
            <person name="Norbu N."/>
            <person name="Novod N."/>
            <person name="O'Neill B."/>
            <person name="Osman S."/>
            <person name="Markiewicz E."/>
            <person name="Oyono O.L."/>
            <person name="Patti C."/>
            <person name="Phunkhang P."/>
            <person name="Pierre F."/>
            <person name="Priest M."/>
            <person name="Raghuraman S."/>
            <person name="Rege F."/>
            <person name="Reyes R."/>
            <person name="Rise C."/>
            <person name="Rogov P."/>
            <person name="Ross K."/>
            <person name="Ryan E."/>
            <person name="Settipalli S."/>
            <person name="Shea T."/>
            <person name="Sherpa N."/>
            <person name="Shi L."/>
            <person name="Shih D."/>
            <person name="Sparrow T."/>
            <person name="Spaulding J."/>
            <person name="Stalker J."/>
            <person name="Stange-Thomann N."/>
            <person name="Stavropoulos S."/>
            <person name="Stone C."/>
            <person name="Strader C."/>
            <person name="Tesfaye S."/>
            <person name="Thomson T."/>
            <person name="Thoulutsang Y."/>
            <person name="Thoulutsang D."/>
            <person name="Topham K."/>
            <person name="Topping I."/>
            <person name="Tsamla T."/>
            <person name="Vassiliev H."/>
            <person name="Vo A."/>
            <person name="Wangchuk T."/>
            <person name="Wangdi T."/>
            <person name="Weiand M."/>
            <person name="Wilkinson J."/>
            <person name="Wilson A."/>
            <person name="Yadav S."/>
            <person name="Young G."/>
            <person name="Yu Q."/>
            <person name="Zembek L."/>
            <person name="Zhong D."/>
            <person name="Zimmer A."/>
            <person name="Zwirko Z."/>
            <person name="Jaffe D.B."/>
            <person name="Alvarez P."/>
            <person name="Brockman W."/>
            <person name="Butler J."/>
            <person name="Chin C."/>
            <person name="Gnerre S."/>
            <person name="Grabherr M."/>
            <person name="Kleber M."/>
            <person name="Mauceli E."/>
            <person name="MacCallum I."/>
        </authorList>
    </citation>
    <scope>NUCLEOTIDE SEQUENCE [LARGE SCALE GENOMIC DNA]</scope>
    <source>
        <strain evidence="3 4">TSC#14021-0224.01</strain>
    </source>
</reference>
<gene>
    <name evidence="3" type="primary">Dere\GG12123</name>
    <name evidence="3" type="ORF">Dere_GG12123</name>
</gene>
<organism evidence="3 4">
    <name type="scientific">Drosophila erecta</name>
    <name type="common">Fruit fly</name>
    <dbReference type="NCBI Taxonomy" id="7220"/>
    <lineage>
        <taxon>Eukaryota</taxon>
        <taxon>Metazoa</taxon>
        <taxon>Ecdysozoa</taxon>
        <taxon>Arthropoda</taxon>
        <taxon>Hexapoda</taxon>
        <taxon>Insecta</taxon>
        <taxon>Pterygota</taxon>
        <taxon>Neoptera</taxon>
        <taxon>Endopterygota</taxon>
        <taxon>Diptera</taxon>
        <taxon>Brachycera</taxon>
        <taxon>Muscomorpha</taxon>
        <taxon>Ephydroidea</taxon>
        <taxon>Drosophilidae</taxon>
        <taxon>Drosophila</taxon>
        <taxon>Sophophora</taxon>
    </lineage>
</organism>
<sequence>MSDSEKEATGGTHQGSTNGWADLEEEADDQEGIHSFTPSRNASAVSLGPELVVPRTTAVFDIEEDIPAGFSNDGTNRATSRTRRLEYFRSGADADCQVHVLSNCPQSEEPAVSVCYKKFGCHRIFLATASDKLEQDVYQNKHWNGVLQINGVSPESVEIFLEFIYTFEVTSPLVQLKLVGDIFILSCAYNMPELLRSFAEKLGQQEWPPDGIFPAFDLAFRHNIIDVERVCIEKIVEEGASLIQEPSLMKLPVYALNYVIQHWLVADAVPPNELIKVLKQYQEINGITFANTQKFPHFTKIIKYFPNVLLDAEGFINQN</sequence>
<dbReference type="HOGENOM" id="CLU_075917_0_0_1"/>
<reference evidence="3 4" key="2">
    <citation type="journal article" date="2008" name="Bioinformatics">
        <title>Assembly reconciliation.</title>
        <authorList>
            <person name="Zimin A.V."/>
            <person name="Smith D.R."/>
            <person name="Sutton G."/>
            <person name="Yorke J.A."/>
        </authorList>
    </citation>
    <scope>NUCLEOTIDE SEQUENCE [LARGE SCALE GENOMIC DNA]</scope>
    <source>
        <strain evidence="3 4">TSC#14021-0224.01</strain>
    </source>
</reference>
<evidence type="ECO:0000259" key="2">
    <source>
        <dbReference type="PROSITE" id="PS50097"/>
    </source>
</evidence>
<proteinExistence type="predicted"/>
<evidence type="ECO:0000313" key="3">
    <source>
        <dbReference type="EMBL" id="EDV53432.1"/>
    </source>
</evidence>
<dbReference type="OMA" id="AFRHNII"/>
<evidence type="ECO:0000256" key="1">
    <source>
        <dbReference type="SAM" id="MobiDB-lite"/>
    </source>
</evidence>
<dbReference type="eggNOG" id="ENOG502T9PG">
    <property type="taxonomic scope" value="Eukaryota"/>
</dbReference>
<keyword evidence="4" id="KW-1185">Reference proteome</keyword>
<dbReference type="InterPro" id="IPR000210">
    <property type="entry name" value="BTB/POZ_dom"/>
</dbReference>
<dbReference type="InterPro" id="IPR011333">
    <property type="entry name" value="SKP1/BTB/POZ_sf"/>
</dbReference>